<organism evidence="3 4">
    <name type="scientific">Venturia effusa</name>
    <dbReference type="NCBI Taxonomy" id="50376"/>
    <lineage>
        <taxon>Eukaryota</taxon>
        <taxon>Fungi</taxon>
        <taxon>Dikarya</taxon>
        <taxon>Ascomycota</taxon>
        <taxon>Pezizomycotina</taxon>
        <taxon>Dothideomycetes</taxon>
        <taxon>Pleosporomycetidae</taxon>
        <taxon>Venturiales</taxon>
        <taxon>Venturiaceae</taxon>
        <taxon>Venturia</taxon>
    </lineage>
</organism>
<dbReference type="AlphaFoldDB" id="A0A517LHT6"/>
<evidence type="ECO:0000256" key="1">
    <source>
        <dbReference type="SAM" id="MobiDB-lite"/>
    </source>
</evidence>
<dbReference type="Proteomes" id="UP000316270">
    <property type="component" value="Chromosome 12"/>
</dbReference>
<accession>A0A517LHT6</accession>
<reference evidence="3 4" key="1">
    <citation type="submission" date="2019-07" db="EMBL/GenBank/DDBJ databases">
        <title>Finished genome of Venturia effusa.</title>
        <authorList>
            <person name="Young C.A."/>
            <person name="Cox M.P."/>
            <person name="Ganley A.R.D."/>
            <person name="David W.J."/>
        </authorList>
    </citation>
    <scope>NUCLEOTIDE SEQUENCE [LARGE SCALE GENOMIC DNA]</scope>
    <source>
        <strain evidence="4">albino</strain>
    </source>
</reference>
<feature type="domain" description="Azaphilone pigments biosynthesis cluster protein L N-terminal" evidence="2">
    <location>
        <begin position="83"/>
        <end position="196"/>
    </location>
</feature>
<dbReference type="EMBL" id="CP042196">
    <property type="protein sequence ID" value="QDS75136.1"/>
    <property type="molecule type" value="Genomic_DNA"/>
</dbReference>
<feature type="region of interest" description="Disordered" evidence="1">
    <location>
        <begin position="25"/>
        <end position="45"/>
    </location>
</feature>
<evidence type="ECO:0000313" key="3">
    <source>
        <dbReference type="EMBL" id="QDS75136.1"/>
    </source>
</evidence>
<dbReference type="OrthoDB" id="432483at2759"/>
<protein>
    <recommendedName>
        <fullName evidence="2">Azaphilone pigments biosynthesis cluster protein L N-terminal domain-containing protein</fullName>
    </recommendedName>
</protein>
<dbReference type="InterPro" id="IPR031348">
    <property type="entry name" value="PigL_N"/>
</dbReference>
<proteinExistence type="predicted"/>
<evidence type="ECO:0000259" key="2">
    <source>
        <dbReference type="Pfam" id="PF17111"/>
    </source>
</evidence>
<gene>
    <name evidence="3" type="ORF">FKW77_007700</name>
</gene>
<dbReference type="Pfam" id="PF17111">
    <property type="entry name" value="PigL_N"/>
    <property type="match status" value="1"/>
</dbReference>
<evidence type="ECO:0000313" key="4">
    <source>
        <dbReference type="Proteomes" id="UP000316270"/>
    </source>
</evidence>
<sequence length="351" mass="38686">MPSGLPTTRIEEYCTKWKEGMHLDVNGASGTPLGPGTLQPHSSAECHPGAEQLAQQDYNINKVWNPKSAVLEREPLNAMAGLAEASAIIGITDVGLKGVNFLYTYIKDLKNAPEIVRALRGELELLQRNLHGLQSVKVANDEIQNDVRETGLVESLQKCNQSCEQLQKDFDVWTKRGLDSFRSKVQIRRNKTKIEGTVASIRNTQRILHCAVSILNLRLQLSRGFPFSENEPNVQQVVLWRRQAESDRTDAMSEAAGLEKDAYDGDIDAEVTAAELAKQANASSEFIALYDKIIPRLQGISQTVQEIGNTITEEEGMARIGMPKEVVPLVKSQKVGDTYTGKGASTTVGIW</sequence>
<name>A0A517LHT6_9PEZI</name>
<keyword evidence="4" id="KW-1185">Reference proteome</keyword>